<keyword evidence="3 5" id="KW-0645">Protease</keyword>
<reference evidence="8 9" key="1">
    <citation type="journal article" date="2018" name="Biotechnol. Biofuels">
        <title>Integrative visual omics of the white-rot fungus Polyporus brumalis exposes the biotechnological potential of its oxidative enzymes for delignifying raw plant biomass.</title>
        <authorList>
            <person name="Miyauchi S."/>
            <person name="Rancon A."/>
            <person name="Drula E."/>
            <person name="Hage H."/>
            <person name="Chaduli D."/>
            <person name="Favel A."/>
            <person name="Grisel S."/>
            <person name="Henrissat B."/>
            <person name="Herpoel-Gimbert I."/>
            <person name="Ruiz-Duenas F.J."/>
            <person name="Chevret D."/>
            <person name="Hainaut M."/>
            <person name="Lin J."/>
            <person name="Wang M."/>
            <person name="Pangilinan J."/>
            <person name="Lipzen A."/>
            <person name="Lesage-Meessen L."/>
            <person name="Navarro D."/>
            <person name="Riley R."/>
            <person name="Grigoriev I.V."/>
            <person name="Zhou S."/>
            <person name="Raouche S."/>
            <person name="Rosso M.N."/>
        </authorList>
    </citation>
    <scope>NUCLEOTIDE SEQUENCE [LARGE SCALE GENOMIC DNA]</scope>
    <source>
        <strain evidence="8 9">BRFM 1820</strain>
    </source>
</reference>
<evidence type="ECO:0000256" key="5">
    <source>
        <dbReference type="RuleBase" id="RU366025"/>
    </source>
</evidence>
<evidence type="ECO:0000256" key="1">
    <source>
        <dbReference type="ARBA" id="ARBA00000707"/>
    </source>
</evidence>
<feature type="compositionally biased region" description="Polar residues" evidence="6">
    <location>
        <begin position="555"/>
        <end position="570"/>
    </location>
</feature>
<evidence type="ECO:0000256" key="2">
    <source>
        <dbReference type="ARBA" id="ARBA00009085"/>
    </source>
</evidence>
<feature type="compositionally biased region" description="Pro residues" evidence="6">
    <location>
        <begin position="530"/>
        <end position="539"/>
    </location>
</feature>
<keyword evidence="9" id="KW-1185">Reference proteome</keyword>
<dbReference type="SUPFAM" id="SSF54001">
    <property type="entry name" value="Cysteine proteinases"/>
    <property type="match status" value="1"/>
</dbReference>
<dbReference type="PANTHER" id="PTHR24006:SF733">
    <property type="entry name" value="RE52890P"/>
    <property type="match status" value="1"/>
</dbReference>
<dbReference type="EC" id="3.4.19.12" evidence="5"/>
<feature type="compositionally biased region" description="Low complexity" evidence="6">
    <location>
        <begin position="863"/>
        <end position="881"/>
    </location>
</feature>
<dbReference type="Gene3D" id="3.90.70.10">
    <property type="entry name" value="Cysteine proteinases"/>
    <property type="match status" value="1"/>
</dbReference>
<feature type="compositionally biased region" description="Basic and acidic residues" evidence="6">
    <location>
        <begin position="634"/>
        <end position="645"/>
    </location>
</feature>
<dbReference type="AlphaFoldDB" id="A0A371CS89"/>
<sequence length="935" mass="99836">MAIGKWISFGTSQAAATPVPAVVEQAPIVSAADAKLFGLENFGNTCYANSVLQALYFCGPFRELLLQYPDPSVPEFPQVPPPPPASVPQTPQPPSRKKPTRQNSISEPPPKPNAPPAIPIPPSPPTLLSALRSLFLHISKNPADKGTVAPRAFIDKLKELNELFRSSMHQDAHEFLNYLLNRVMEDMEEDGRRHGSAANGTSKSVEDLSNSIATLSTQPAASTSTAQAMAYHSTIVHRLFEGVLTSETRCLTCETVSSRDESFIDLSIDIEQNSSVTACLRQFSASEMLCQKNKFFCDSCCDLQEAEKRMKIKKLPNILALHLKRFKYQEDVGKYIKLAYRVAFPLELRLFNTVDDAEDPDRLYELFAIVVHIGTGPHHGHYVTIIKARGAWLLFDDDTVTTMKESEIPKYFGESNSGSAYVLYYQAVDLDLSALGLKPPTPPPAATVSTDIGSAPGKTVSLATAEGNEVPSSPAPAVPPGLVDDIDYSDKSDSPAPLAPTVPSDISPLNTPRPPSVPSPPNISVQIPSPSSPPLPSSPSQPHHNHTLGGFLHTIRTTPSLRLRNGGSSNVDRRSGADVAGSLPSPSISRRPRTGGSTTSTADTSHTHETIPSVPSSPVPSKGYAFPNGTSTPMKEKERGPERKPSAWFRIKSSRQDASPRLGRRGSEAAISDTSSPVGSPVIPSVPIPPLASGSATEPPLSPAAHKKSAPELSRTVKRDKRRSDQSKLPPRPSTAGATMSSSSSSSLRGLGSRPSSGLAMPPPLPPLPGSPTSPETNGTAQAYVKGKARENDETDRPQDEPAPRELPSPPTAAQTPRERRQSTPAPPRVSQSESRQSHSQPRSSQHGHGHVENYPFVPTPQGVVGLSFSSSYGSAGSGSVADTPVPPSHSSSSSSSAGANWKRATRKLSFTAPKFGIGKKDKRDKDGPPSSFGR</sequence>
<proteinExistence type="inferred from homology"/>
<evidence type="ECO:0000313" key="9">
    <source>
        <dbReference type="Proteomes" id="UP000256964"/>
    </source>
</evidence>
<dbReference type="InterPro" id="IPR001394">
    <property type="entry name" value="Peptidase_C19_UCH"/>
</dbReference>
<keyword evidence="4 5" id="KW-0378">Hydrolase</keyword>
<evidence type="ECO:0000256" key="4">
    <source>
        <dbReference type="ARBA" id="ARBA00022801"/>
    </source>
</evidence>
<dbReference type="GO" id="GO:0005829">
    <property type="term" value="C:cytosol"/>
    <property type="evidence" value="ECO:0007669"/>
    <property type="project" value="TreeGrafter"/>
</dbReference>
<organism evidence="8 9">
    <name type="scientific">Lentinus brumalis</name>
    <dbReference type="NCBI Taxonomy" id="2498619"/>
    <lineage>
        <taxon>Eukaryota</taxon>
        <taxon>Fungi</taxon>
        <taxon>Dikarya</taxon>
        <taxon>Basidiomycota</taxon>
        <taxon>Agaricomycotina</taxon>
        <taxon>Agaricomycetes</taxon>
        <taxon>Polyporales</taxon>
        <taxon>Polyporaceae</taxon>
        <taxon>Lentinus</taxon>
    </lineage>
</organism>
<dbReference type="CDD" id="cd02663">
    <property type="entry name" value="Peptidase_C19G"/>
    <property type="match status" value="1"/>
</dbReference>
<dbReference type="PROSITE" id="PS00972">
    <property type="entry name" value="USP_1"/>
    <property type="match status" value="1"/>
</dbReference>
<feature type="compositionally biased region" description="Pro residues" evidence="6">
    <location>
        <begin position="107"/>
        <end position="123"/>
    </location>
</feature>
<dbReference type="InterPro" id="IPR028889">
    <property type="entry name" value="USP"/>
</dbReference>
<feature type="domain" description="USP" evidence="7">
    <location>
        <begin position="37"/>
        <end position="428"/>
    </location>
</feature>
<dbReference type="Pfam" id="PF00443">
    <property type="entry name" value="UCH"/>
    <property type="match status" value="1"/>
</dbReference>
<comment type="similarity">
    <text evidence="2 5">Belongs to the peptidase C19 family.</text>
</comment>
<feature type="region of interest" description="Disordered" evidence="6">
    <location>
        <begin position="73"/>
        <end position="123"/>
    </location>
</feature>
<feature type="compositionally biased region" description="Low complexity" evidence="6">
    <location>
        <begin position="741"/>
        <end position="760"/>
    </location>
</feature>
<keyword evidence="5" id="KW-0788">Thiol protease</keyword>
<dbReference type="STRING" id="139420.A0A371CS89"/>
<dbReference type="PROSITE" id="PS00973">
    <property type="entry name" value="USP_2"/>
    <property type="match status" value="1"/>
</dbReference>
<keyword evidence="5" id="KW-0833">Ubl conjugation pathway</keyword>
<evidence type="ECO:0000256" key="3">
    <source>
        <dbReference type="ARBA" id="ARBA00022670"/>
    </source>
</evidence>
<dbReference type="GO" id="GO:0005634">
    <property type="term" value="C:nucleus"/>
    <property type="evidence" value="ECO:0007669"/>
    <property type="project" value="TreeGrafter"/>
</dbReference>
<dbReference type="GO" id="GO:0006508">
    <property type="term" value="P:proteolysis"/>
    <property type="evidence" value="ECO:0007669"/>
    <property type="project" value="UniProtKB-KW"/>
</dbReference>
<dbReference type="GO" id="GO:0004843">
    <property type="term" value="F:cysteine-type deubiquitinase activity"/>
    <property type="evidence" value="ECO:0007669"/>
    <property type="project" value="UniProtKB-UniRule"/>
</dbReference>
<evidence type="ECO:0000259" key="7">
    <source>
        <dbReference type="PROSITE" id="PS50235"/>
    </source>
</evidence>
<feature type="compositionally biased region" description="Low complexity" evidence="6">
    <location>
        <begin position="581"/>
        <end position="621"/>
    </location>
</feature>
<evidence type="ECO:0000313" key="8">
    <source>
        <dbReference type="EMBL" id="RDX43152.1"/>
    </source>
</evidence>
<protein>
    <recommendedName>
        <fullName evidence="5">Ubiquitin carboxyl-terminal hydrolase</fullName>
        <ecNumber evidence="5">3.4.19.12</ecNumber>
    </recommendedName>
</protein>
<accession>A0A371CS89</accession>
<dbReference type="InterPro" id="IPR018200">
    <property type="entry name" value="USP_CS"/>
</dbReference>
<dbReference type="PANTHER" id="PTHR24006">
    <property type="entry name" value="UBIQUITIN CARBOXYL-TERMINAL HYDROLASE"/>
    <property type="match status" value="1"/>
</dbReference>
<name>A0A371CS89_9APHY</name>
<feature type="compositionally biased region" description="Low complexity" evidence="6">
    <location>
        <begin position="831"/>
        <end position="847"/>
    </location>
</feature>
<dbReference type="InterPro" id="IPR038765">
    <property type="entry name" value="Papain-like_cys_pep_sf"/>
</dbReference>
<dbReference type="InterPro" id="IPR050164">
    <property type="entry name" value="Peptidase_C19"/>
</dbReference>
<feature type="compositionally biased region" description="Pro residues" evidence="6">
    <location>
        <begin position="511"/>
        <end position="521"/>
    </location>
</feature>
<dbReference type="PROSITE" id="PS50235">
    <property type="entry name" value="USP_3"/>
    <property type="match status" value="1"/>
</dbReference>
<comment type="catalytic activity">
    <reaction evidence="1 5">
        <text>Thiol-dependent hydrolysis of ester, thioester, amide, peptide and isopeptide bonds formed by the C-terminal Gly of ubiquitin (a 76-residue protein attached to proteins as an intracellular targeting signal).</text>
        <dbReference type="EC" id="3.4.19.12"/>
    </reaction>
</comment>
<feature type="compositionally biased region" description="Pro residues" evidence="6">
    <location>
        <begin position="761"/>
        <end position="772"/>
    </location>
</feature>
<gene>
    <name evidence="8" type="ORF">OH76DRAFT_1410366</name>
</gene>
<dbReference type="OrthoDB" id="27652at2759"/>
<feature type="region of interest" description="Disordered" evidence="6">
    <location>
        <begin position="466"/>
        <end position="935"/>
    </location>
</feature>
<dbReference type="Proteomes" id="UP000256964">
    <property type="component" value="Unassembled WGS sequence"/>
</dbReference>
<dbReference type="EMBL" id="KZ857469">
    <property type="protein sequence ID" value="RDX43152.1"/>
    <property type="molecule type" value="Genomic_DNA"/>
</dbReference>
<feature type="compositionally biased region" description="Pro residues" evidence="6">
    <location>
        <begin position="73"/>
        <end position="94"/>
    </location>
</feature>
<feature type="compositionally biased region" description="Basic and acidic residues" evidence="6">
    <location>
        <begin position="788"/>
        <end position="804"/>
    </location>
</feature>
<evidence type="ECO:0000256" key="6">
    <source>
        <dbReference type="SAM" id="MobiDB-lite"/>
    </source>
</evidence>
<dbReference type="GO" id="GO:0016579">
    <property type="term" value="P:protein deubiquitination"/>
    <property type="evidence" value="ECO:0007669"/>
    <property type="project" value="InterPro"/>
</dbReference>
<feature type="compositionally biased region" description="Basic and acidic residues" evidence="6">
    <location>
        <begin position="919"/>
        <end position="928"/>
    </location>
</feature>